<dbReference type="SMART" id="SM00507">
    <property type="entry name" value="HNHc"/>
    <property type="match status" value="1"/>
</dbReference>
<name>C1B4N1_RHOOB</name>
<dbReference type="AlphaFoldDB" id="C1B4N1"/>
<dbReference type="STRING" id="632772.ROP_69730"/>
<evidence type="ECO:0000313" key="3">
    <source>
        <dbReference type="Proteomes" id="UP000002212"/>
    </source>
</evidence>
<accession>C1B4N1</accession>
<dbReference type="KEGG" id="rop:ROP_69730"/>
<dbReference type="CDD" id="cd00085">
    <property type="entry name" value="HNHc"/>
    <property type="match status" value="1"/>
</dbReference>
<dbReference type="InterPro" id="IPR002711">
    <property type="entry name" value="HNH"/>
</dbReference>
<dbReference type="InterPro" id="IPR003615">
    <property type="entry name" value="HNH_nuc"/>
</dbReference>
<reference evidence="2 3" key="1">
    <citation type="submission" date="2009-03" db="EMBL/GenBank/DDBJ databases">
        <title>Comparison of the complete genome sequences of Rhodococcus erythropolis PR4 and Rhodococcus opacus B4.</title>
        <authorList>
            <person name="Takarada H."/>
            <person name="Sekine M."/>
            <person name="Hosoyama A."/>
            <person name="Yamada R."/>
            <person name="Fujisawa T."/>
            <person name="Omata S."/>
            <person name="Shimizu A."/>
            <person name="Tsukatani N."/>
            <person name="Tanikawa S."/>
            <person name="Fujita N."/>
            <person name="Harayama S."/>
        </authorList>
    </citation>
    <scope>NUCLEOTIDE SEQUENCE [LARGE SCALE GENOMIC DNA]</scope>
    <source>
        <strain evidence="2 3">B4</strain>
    </source>
</reference>
<dbReference type="HOGENOM" id="CLU_2303459_0_0_11"/>
<organism evidence="2 3">
    <name type="scientific">Rhodococcus opacus (strain B4)</name>
    <dbReference type="NCBI Taxonomy" id="632772"/>
    <lineage>
        <taxon>Bacteria</taxon>
        <taxon>Bacillati</taxon>
        <taxon>Actinomycetota</taxon>
        <taxon>Actinomycetes</taxon>
        <taxon>Mycobacteriales</taxon>
        <taxon>Nocardiaceae</taxon>
        <taxon>Rhodococcus</taxon>
    </lineage>
</organism>
<evidence type="ECO:0000313" key="2">
    <source>
        <dbReference type="EMBL" id="BAH55220.1"/>
    </source>
</evidence>
<proteinExistence type="predicted"/>
<dbReference type="EMBL" id="AP011115">
    <property type="protein sequence ID" value="BAH55220.1"/>
    <property type="molecule type" value="Genomic_DNA"/>
</dbReference>
<evidence type="ECO:0000259" key="1">
    <source>
        <dbReference type="SMART" id="SM00507"/>
    </source>
</evidence>
<dbReference type="Proteomes" id="UP000002212">
    <property type="component" value="Chromosome"/>
</dbReference>
<sequence length="103" mass="11856">MGRSCLVSQHSSRGKEWERIRQIVLANFGYQCIGLFPSICELDKHLSVDHIIAKAKGGTDDIENLQVLCRRCNSKKQDKQQSVQKSWFSKKYFPDGPIRRPGY</sequence>
<gene>
    <name evidence="2" type="ordered locus">ROP_69730</name>
</gene>
<dbReference type="Pfam" id="PF01844">
    <property type="entry name" value="HNH"/>
    <property type="match status" value="1"/>
</dbReference>
<dbReference type="GO" id="GO:0008270">
    <property type="term" value="F:zinc ion binding"/>
    <property type="evidence" value="ECO:0007669"/>
    <property type="project" value="InterPro"/>
</dbReference>
<feature type="domain" description="HNH nuclease" evidence="1">
    <location>
        <begin position="19"/>
        <end position="74"/>
    </location>
</feature>
<dbReference type="PATRIC" id="fig|632772.20.peg.7274"/>
<dbReference type="Gene3D" id="1.10.30.50">
    <property type="match status" value="1"/>
</dbReference>
<protein>
    <recommendedName>
        <fullName evidence="1">HNH nuclease domain-containing protein</fullName>
    </recommendedName>
</protein>
<dbReference type="GO" id="GO:0003676">
    <property type="term" value="F:nucleic acid binding"/>
    <property type="evidence" value="ECO:0007669"/>
    <property type="project" value="InterPro"/>
</dbReference>
<dbReference type="GO" id="GO:0004519">
    <property type="term" value="F:endonuclease activity"/>
    <property type="evidence" value="ECO:0007669"/>
    <property type="project" value="InterPro"/>
</dbReference>